<sequence>MKTRDFTAPYPVWNTLFQKLTLVLITLVALSAASCRTVKQTQAIKLETETNVRLQDSIEIKQERTQKTVKVPQETATLTLTKDQIDSLPVDAVYESKSGRAAVTLKKTATGETEITANCDSLNLIVESLYKEVFHLRVSESELTQKLSEQKVTEVNRLTGWQWFWVRLGQICLVALILYGVIKLVKKHFKPFN</sequence>
<feature type="transmembrane region" description="Helical" evidence="1">
    <location>
        <begin position="163"/>
        <end position="182"/>
    </location>
</feature>
<evidence type="ECO:0000313" key="2">
    <source>
        <dbReference type="EMBL" id="KAA6351224.1"/>
    </source>
</evidence>
<keyword evidence="1" id="KW-0812">Transmembrane</keyword>
<dbReference type="EMBL" id="SNRY01000016">
    <property type="protein sequence ID" value="KAA6351224.1"/>
    <property type="molecule type" value="Genomic_DNA"/>
</dbReference>
<keyword evidence="1" id="KW-0472">Membrane</keyword>
<dbReference type="PROSITE" id="PS51257">
    <property type="entry name" value="PROKAR_LIPOPROTEIN"/>
    <property type="match status" value="1"/>
</dbReference>
<accession>A0A5J4SYX9</accession>
<proteinExistence type="predicted"/>
<keyword evidence="1" id="KW-1133">Transmembrane helix</keyword>
<comment type="caution">
    <text evidence="2">The sequence shown here is derived from an EMBL/GenBank/DDBJ whole genome shotgun (WGS) entry which is preliminary data.</text>
</comment>
<protein>
    <submittedName>
        <fullName evidence="2">Uncharacterized protein</fullName>
    </submittedName>
</protein>
<evidence type="ECO:0000256" key="1">
    <source>
        <dbReference type="SAM" id="Phobius"/>
    </source>
</evidence>
<reference evidence="2" key="1">
    <citation type="submission" date="2019-03" db="EMBL/GenBank/DDBJ databases">
        <title>Single cell metagenomics reveals metabolic interactions within the superorganism composed of flagellate Streblomastix strix and complex community of Bacteroidetes bacteria on its surface.</title>
        <authorList>
            <person name="Treitli S.C."/>
            <person name="Kolisko M."/>
            <person name="Husnik F."/>
            <person name="Keeling P."/>
            <person name="Hampl V."/>
        </authorList>
    </citation>
    <scope>NUCLEOTIDE SEQUENCE</scope>
    <source>
        <strain evidence="2">STM</strain>
    </source>
</reference>
<organism evidence="2">
    <name type="scientific">termite gut metagenome</name>
    <dbReference type="NCBI Taxonomy" id="433724"/>
    <lineage>
        <taxon>unclassified sequences</taxon>
        <taxon>metagenomes</taxon>
        <taxon>organismal metagenomes</taxon>
    </lineage>
</organism>
<gene>
    <name evidence="2" type="ORF">EZS27_001370</name>
</gene>
<dbReference type="AlphaFoldDB" id="A0A5J4SYX9"/>
<name>A0A5J4SYX9_9ZZZZ</name>